<evidence type="ECO:0000256" key="1">
    <source>
        <dbReference type="SAM" id="MobiDB-lite"/>
    </source>
</evidence>
<accession>A0AB34H285</accession>
<proteinExistence type="predicted"/>
<evidence type="ECO:0000313" key="2">
    <source>
        <dbReference type="EMBL" id="KAJ8785548.1"/>
    </source>
</evidence>
<gene>
    <name evidence="2" type="ORF">J1605_007145</name>
</gene>
<name>A0AB34H285_ESCRO</name>
<sequence>MHHQGTRGATVPIRRQGVSLVAQRLGIRLPVQGAQVRSLVREDPTCRGAAGPVRRNYCACALEPVLRSGGGHSGEKPAHRSERCPRSRSNEDPTQQKKKKKIRRQKEQRQSAGKSLYRGFHGKEWVRQQKVKEGKAKFVRSNEESSAPVVSSPPGPQSSHGKFLGVVSREARRGEVQVAGWAFFNVSEEIRNE</sequence>
<dbReference type="EMBL" id="JAIQCJ010002014">
    <property type="protein sequence ID" value="KAJ8785548.1"/>
    <property type="molecule type" value="Genomic_DNA"/>
</dbReference>
<feature type="compositionally biased region" description="Basic and acidic residues" evidence="1">
    <location>
        <begin position="73"/>
        <end position="95"/>
    </location>
</feature>
<keyword evidence="3" id="KW-1185">Reference proteome</keyword>
<dbReference type="Proteomes" id="UP001159641">
    <property type="component" value="Unassembled WGS sequence"/>
</dbReference>
<feature type="compositionally biased region" description="Basic residues" evidence="1">
    <location>
        <begin position="96"/>
        <end position="106"/>
    </location>
</feature>
<comment type="caution">
    <text evidence="2">The sequence shown here is derived from an EMBL/GenBank/DDBJ whole genome shotgun (WGS) entry which is preliminary data.</text>
</comment>
<dbReference type="AlphaFoldDB" id="A0AB34H285"/>
<feature type="region of interest" description="Disordered" evidence="1">
    <location>
        <begin position="132"/>
        <end position="162"/>
    </location>
</feature>
<feature type="compositionally biased region" description="Basic and acidic residues" evidence="1">
    <location>
        <begin position="132"/>
        <end position="143"/>
    </location>
</feature>
<evidence type="ECO:0000313" key="3">
    <source>
        <dbReference type="Proteomes" id="UP001159641"/>
    </source>
</evidence>
<feature type="region of interest" description="Disordered" evidence="1">
    <location>
        <begin position="66"/>
        <end position="119"/>
    </location>
</feature>
<protein>
    <submittedName>
        <fullName evidence="2">Uncharacterized protein</fullName>
    </submittedName>
</protein>
<organism evidence="2 3">
    <name type="scientific">Eschrichtius robustus</name>
    <name type="common">California gray whale</name>
    <name type="synonym">Eschrichtius gibbosus</name>
    <dbReference type="NCBI Taxonomy" id="9764"/>
    <lineage>
        <taxon>Eukaryota</taxon>
        <taxon>Metazoa</taxon>
        <taxon>Chordata</taxon>
        <taxon>Craniata</taxon>
        <taxon>Vertebrata</taxon>
        <taxon>Euteleostomi</taxon>
        <taxon>Mammalia</taxon>
        <taxon>Eutheria</taxon>
        <taxon>Laurasiatheria</taxon>
        <taxon>Artiodactyla</taxon>
        <taxon>Whippomorpha</taxon>
        <taxon>Cetacea</taxon>
        <taxon>Mysticeti</taxon>
        <taxon>Eschrichtiidae</taxon>
        <taxon>Eschrichtius</taxon>
    </lineage>
</organism>
<reference evidence="2 3" key="1">
    <citation type="submission" date="2022-11" db="EMBL/GenBank/DDBJ databases">
        <title>Whole genome sequence of Eschrichtius robustus ER-17-0199.</title>
        <authorList>
            <person name="Bruniche-Olsen A."/>
            <person name="Black A.N."/>
            <person name="Fields C.J."/>
            <person name="Walden K."/>
            <person name="Dewoody J.A."/>
        </authorList>
    </citation>
    <scope>NUCLEOTIDE SEQUENCE [LARGE SCALE GENOMIC DNA]</scope>
    <source>
        <strain evidence="2">ER-17-0199</strain>
        <tissue evidence="2">Blubber</tissue>
    </source>
</reference>